<protein>
    <submittedName>
        <fullName evidence="3">Secreted protein</fullName>
    </submittedName>
</protein>
<dbReference type="Proteomes" id="UP000050761">
    <property type="component" value="Unassembled WGS sequence"/>
</dbReference>
<dbReference type="WBParaSite" id="HPBE_0000765601-mRNA-1">
    <property type="protein sequence ID" value="HPBE_0000765601-mRNA-1"/>
    <property type="gene ID" value="HPBE_0000765601"/>
</dbReference>
<evidence type="ECO:0000313" key="1">
    <source>
        <dbReference type="EMBL" id="VDO73154.1"/>
    </source>
</evidence>
<proteinExistence type="predicted"/>
<accession>A0A183FKI0</accession>
<keyword evidence="2" id="KW-1185">Reference proteome</keyword>
<gene>
    <name evidence="1" type="ORF">HPBE_LOCUS7657</name>
</gene>
<name>A0A183FKI0_HELPZ</name>
<reference evidence="3" key="2">
    <citation type="submission" date="2019-09" db="UniProtKB">
        <authorList>
            <consortium name="WormBaseParasite"/>
        </authorList>
    </citation>
    <scope>IDENTIFICATION</scope>
</reference>
<dbReference type="EMBL" id="UZAH01025947">
    <property type="protein sequence ID" value="VDO73154.1"/>
    <property type="molecule type" value="Genomic_DNA"/>
</dbReference>
<reference evidence="1 2" key="1">
    <citation type="submission" date="2018-11" db="EMBL/GenBank/DDBJ databases">
        <authorList>
            <consortium name="Pathogen Informatics"/>
        </authorList>
    </citation>
    <scope>NUCLEOTIDE SEQUENCE [LARGE SCALE GENOMIC DNA]</scope>
</reference>
<sequence length="132" mass="14083">MFLAVFVEFSAGSLDFVPTAESLDLEPCPEWSVDSADSVRMESARERLANCDEADVADPAFAWPLGSADGIVVDVGAGPDDLVADGLPVSAVVAFDAEPFPLFDDSSLFSPLSIFGVPFPSSSFILRRMYLN</sequence>
<accession>A0A3P7YN50</accession>
<dbReference type="AlphaFoldDB" id="A0A183FKI0"/>
<organism evidence="2 3">
    <name type="scientific">Heligmosomoides polygyrus</name>
    <name type="common">Parasitic roundworm</name>
    <dbReference type="NCBI Taxonomy" id="6339"/>
    <lineage>
        <taxon>Eukaryota</taxon>
        <taxon>Metazoa</taxon>
        <taxon>Ecdysozoa</taxon>
        <taxon>Nematoda</taxon>
        <taxon>Chromadorea</taxon>
        <taxon>Rhabditida</taxon>
        <taxon>Rhabditina</taxon>
        <taxon>Rhabditomorpha</taxon>
        <taxon>Strongyloidea</taxon>
        <taxon>Heligmosomidae</taxon>
        <taxon>Heligmosomoides</taxon>
    </lineage>
</organism>
<evidence type="ECO:0000313" key="2">
    <source>
        <dbReference type="Proteomes" id="UP000050761"/>
    </source>
</evidence>
<evidence type="ECO:0000313" key="3">
    <source>
        <dbReference type="WBParaSite" id="HPBE_0000765601-mRNA-1"/>
    </source>
</evidence>